<reference evidence="1" key="1">
    <citation type="journal article" date="2023" name="Plant J.">
        <title>Genome sequences and population genomics provide insights into the demographic history, inbreeding, and mutation load of two 'living fossil' tree species of Dipteronia.</title>
        <authorList>
            <person name="Feng Y."/>
            <person name="Comes H.P."/>
            <person name="Chen J."/>
            <person name="Zhu S."/>
            <person name="Lu R."/>
            <person name="Zhang X."/>
            <person name="Li P."/>
            <person name="Qiu J."/>
            <person name="Olsen K.M."/>
            <person name="Qiu Y."/>
        </authorList>
    </citation>
    <scope>NUCLEOTIDE SEQUENCE</scope>
    <source>
        <strain evidence="1">KIB01</strain>
    </source>
</reference>
<dbReference type="AlphaFoldDB" id="A0AAD9TT85"/>
<comment type="caution">
    <text evidence="1">The sequence shown here is derived from an EMBL/GenBank/DDBJ whole genome shotgun (WGS) entry which is preliminary data.</text>
</comment>
<sequence>MEELTLDWKCIVKENLHGKFSDYSCKLKSLMFVNYCMGTTICPCHFLYTLPSLEKLEVYNGCFKEIFFCGQIDCKEKQTPSKLSYLKLYKVFDRSFSPKNIREYSKVLQNLATLELLVSQVTKLSVFIGVFPKFDNFGSIKVSWNA</sequence>
<dbReference type="Proteomes" id="UP001280121">
    <property type="component" value="Unassembled WGS sequence"/>
</dbReference>
<evidence type="ECO:0000313" key="2">
    <source>
        <dbReference type="Proteomes" id="UP001280121"/>
    </source>
</evidence>
<gene>
    <name evidence="1" type="ORF">Ddye_023068</name>
</gene>
<organism evidence="1 2">
    <name type="scientific">Dipteronia dyeriana</name>
    <dbReference type="NCBI Taxonomy" id="168575"/>
    <lineage>
        <taxon>Eukaryota</taxon>
        <taxon>Viridiplantae</taxon>
        <taxon>Streptophyta</taxon>
        <taxon>Embryophyta</taxon>
        <taxon>Tracheophyta</taxon>
        <taxon>Spermatophyta</taxon>
        <taxon>Magnoliopsida</taxon>
        <taxon>eudicotyledons</taxon>
        <taxon>Gunneridae</taxon>
        <taxon>Pentapetalae</taxon>
        <taxon>rosids</taxon>
        <taxon>malvids</taxon>
        <taxon>Sapindales</taxon>
        <taxon>Sapindaceae</taxon>
        <taxon>Hippocastanoideae</taxon>
        <taxon>Acereae</taxon>
        <taxon>Dipteronia</taxon>
    </lineage>
</organism>
<proteinExistence type="predicted"/>
<accession>A0AAD9TT85</accession>
<dbReference type="EMBL" id="JANJYI010000007">
    <property type="protein sequence ID" value="KAK2641305.1"/>
    <property type="molecule type" value="Genomic_DNA"/>
</dbReference>
<keyword evidence="2" id="KW-1185">Reference proteome</keyword>
<protein>
    <submittedName>
        <fullName evidence="1">Uncharacterized protein</fullName>
    </submittedName>
</protein>
<name>A0AAD9TT85_9ROSI</name>
<evidence type="ECO:0000313" key="1">
    <source>
        <dbReference type="EMBL" id="KAK2641305.1"/>
    </source>
</evidence>